<dbReference type="PANTHER" id="PTHR43214">
    <property type="entry name" value="TWO-COMPONENT RESPONSE REGULATOR"/>
    <property type="match status" value="1"/>
</dbReference>
<dbReference type="Proteomes" id="UP000812277">
    <property type="component" value="Unassembled WGS sequence"/>
</dbReference>
<keyword evidence="4" id="KW-0238">DNA-binding</keyword>
<keyword evidence="9" id="KW-1185">Reference proteome</keyword>
<dbReference type="Gene3D" id="1.10.10.10">
    <property type="entry name" value="Winged helix-like DNA-binding domain superfamily/Winged helix DNA-binding domain"/>
    <property type="match status" value="1"/>
</dbReference>
<dbReference type="SMART" id="SM00448">
    <property type="entry name" value="REC"/>
    <property type="match status" value="1"/>
</dbReference>
<evidence type="ECO:0000256" key="1">
    <source>
        <dbReference type="ARBA" id="ARBA00022553"/>
    </source>
</evidence>
<evidence type="ECO:0000313" key="9">
    <source>
        <dbReference type="Proteomes" id="UP000812277"/>
    </source>
</evidence>
<evidence type="ECO:0000256" key="6">
    <source>
        <dbReference type="PROSITE-ProRule" id="PRU00169"/>
    </source>
</evidence>
<dbReference type="InterPro" id="IPR036388">
    <property type="entry name" value="WH-like_DNA-bd_sf"/>
</dbReference>
<dbReference type="InterPro" id="IPR039420">
    <property type="entry name" value="WalR-like"/>
</dbReference>
<evidence type="ECO:0000259" key="7">
    <source>
        <dbReference type="PROSITE" id="PS50110"/>
    </source>
</evidence>
<name>A0ABS7DCG6_9BACL</name>
<dbReference type="EMBL" id="JAHZIJ010000028">
    <property type="protein sequence ID" value="MBW7477620.1"/>
    <property type="molecule type" value="Genomic_DNA"/>
</dbReference>
<dbReference type="PANTHER" id="PTHR43214:SF43">
    <property type="entry name" value="TWO-COMPONENT RESPONSE REGULATOR"/>
    <property type="match status" value="1"/>
</dbReference>
<keyword evidence="5" id="KW-0804">Transcription</keyword>
<reference evidence="8 9" key="1">
    <citation type="submission" date="2021-07" db="EMBL/GenBank/DDBJ databases">
        <title>Paenibacillus radiodurans sp. nov., isolated from the southeastern edge of Tengger Desert.</title>
        <authorList>
            <person name="Zhang G."/>
        </authorList>
    </citation>
    <scope>NUCLEOTIDE SEQUENCE [LARGE SCALE GENOMIC DNA]</scope>
    <source>
        <strain evidence="8 9">DT7-4</strain>
    </source>
</reference>
<dbReference type="PRINTS" id="PR00038">
    <property type="entry name" value="HTHLUXR"/>
</dbReference>
<feature type="modified residue" description="4-aspartylphosphate" evidence="6">
    <location>
        <position position="60"/>
    </location>
</feature>
<feature type="domain" description="Response regulatory" evidence="7">
    <location>
        <begin position="7"/>
        <end position="125"/>
    </location>
</feature>
<comment type="caution">
    <text evidence="8">The sequence shown here is derived from an EMBL/GenBank/DDBJ whole genome shotgun (WGS) entry which is preliminary data.</text>
</comment>
<dbReference type="SUPFAM" id="SSF46894">
    <property type="entry name" value="C-terminal effector domain of the bipartite response regulators"/>
    <property type="match status" value="1"/>
</dbReference>
<dbReference type="InterPro" id="IPR000792">
    <property type="entry name" value="Tscrpt_reg_LuxR_C"/>
</dbReference>
<keyword evidence="2" id="KW-0902">Two-component regulatory system</keyword>
<dbReference type="Gene3D" id="3.40.50.2300">
    <property type="match status" value="1"/>
</dbReference>
<dbReference type="CDD" id="cd17535">
    <property type="entry name" value="REC_NarL-like"/>
    <property type="match status" value="1"/>
</dbReference>
<dbReference type="InterPro" id="IPR011006">
    <property type="entry name" value="CheY-like_superfamily"/>
</dbReference>
<dbReference type="InterPro" id="IPR001789">
    <property type="entry name" value="Sig_transdc_resp-reg_receiver"/>
</dbReference>
<organism evidence="8 9">
    <name type="scientific">Paenibacillus oenotherae</name>
    <dbReference type="NCBI Taxonomy" id="1435645"/>
    <lineage>
        <taxon>Bacteria</taxon>
        <taxon>Bacillati</taxon>
        <taxon>Bacillota</taxon>
        <taxon>Bacilli</taxon>
        <taxon>Bacillales</taxon>
        <taxon>Paenibacillaceae</taxon>
        <taxon>Paenibacillus</taxon>
    </lineage>
</organism>
<dbReference type="RefSeq" id="WP_219874965.1">
    <property type="nucleotide sequence ID" value="NZ_JAHZIJ010000028.1"/>
</dbReference>
<dbReference type="PROSITE" id="PS50110">
    <property type="entry name" value="RESPONSE_REGULATORY"/>
    <property type="match status" value="1"/>
</dbReference>
<gene>
    <name evidence="8" type="ORF">K0T92_23140</name>
</gene>
<evidence type="ECO:0000256" key="3">
    <source>
        <dbReference type="ARBA" id="ARBA00023015"/>
    </source>
</evidence>
<evidence type="ECO:0000256" key="2">
    <source>
        <dbReference type="ARBA" id="ARBA00023012"/>
    </source>
</evidence>
<accession>A0ABS7DCG6</accession>
<dbReference type="Pfam" id="PF00072">
    <property type="entry name" value="Response_reg"/>
    <property type="match status" value="1"/>
</dbReference>
<evidence type="ECO:0000256" key="4">
    <source>
        <dbReference type="ARBA" id="ARBA00023125"/>
    </source>
</evidence>
<protein>
    <submittedName>
        <fullName evidence="8">Response regulator transcription factor</fullName>
    </submittedName>
</protein>
<keyword evidence="1 6" id="KW-0597">Phosphoprotein</keyword>
<proteinExistence type="predicted"/>
<evidence type="ECO:0000256" key="5">
    <source>
        <dbReference type="ARBA" id="ARBA00023163"/>
    </source>
</evidence>
<dbReference type="InterPro" id="IPR058245">
    <property type="entry name" value="NreC/VraR/RcsB-like_REC"/>
</dbReference>
<dbReference type="SUPFAM" id="SSF52172">
    <property type="entry name" value="CheY-like"/>
    <property type="match status" value="1"/>
</dbReference>
<keyword evidence="3" id="KW-0805">Transcription regulation</keyword>
<dbReference type="Pfam" id="PF00196">
    <property type="entry name" value="GerE"/>
    <property type="match status" value="1"/>
</dbReference>
<dbReference type="InterPro" id="IPR016032">
    <property type="entry name" value="Sig_transdc_resp-reg_C-effctor"/>
</dbReference>
<sequence length="195" mass="21866">MMERTIKVLLVEDDPFWQDNISKYIEREGHNIEVAFVTGSKEEALRFAEENEAIDVVLLDLNLSRAALDGIELIEQLSRLGSKVIALTAIMDEHVIVSSFESGAVNYMNKSSIYDIIAAIKDAAEGKTAIHHDASPALIARIKEEKKVRILTPSEQEIYYLQQKGLSKKAIADTLLKSTDTVKKHMQSIKKKLNL</sequence>
<evidence type="ECO:0000313" key="8">
    <source>
        <dbReference type="EMBL" id="MBW7477620.1"/>
    </source>
</evidence>